<accession>A0A0C3IEQ5</accession>
<sequence length="137" mass="15524">MKNRTPLEEFEVLDHLGRIFSVLQTSPDATKGSEKSPGKTWQVEGEKVVLVTNPKFYKIEGISTKKEQQQARRRASRVVKPRNALQMELLEHAGYDELLASKALILERQRLKEAQTKKSSKAKNARKPPARRGKATS</sequence>
<reference evidence="2 3" key="1">
    <citation type="submission" date="2014-04" db="EMBL/GenBank/DDBJ databases">
        <authorList>
            <consortium name="DOE Joint Genome Institute"/>
            <person name="Kuo A."/>
            <person name="Kohler A."/>
            <person name="Costa M.D."/>
            <person name="Nagy L.G."/>
            <person name="Floudas D."/>
            <person name="Copeland A."/>
            <person name="Barry K.W."/>
            <person name="Cichocki N."/>
            <person name="Veneault-Fourrey C."/>
            <person name="LaButti K."/>
            <person name="Lindquist E.A."/>
            <person name="Lipzen A."/>
            <person name="Lundell T."/>
            <person name="Morin E."/>
            <person name="Murat C."/>
            <person name="Sun H."/>
            <person name="Tunlid A."/>
            <person name="Henrissat B."/>
            <person name="Grigoriev I.V."/>
            <person name="Hibbett D.S."/>
            <person name="Martin F."/>
            <person name="Nordberg H.P."/>
            <person name="Cantor M.N."/>
            <person name="Hua S.X."/>
        </authorList>
    </citation>
    <scope>NUCLEOTIDE SEQUENCE [LARGE SCALE GENOMIC DNA]</scope>
    <source>
        <strain evidence="2 3">Marx 270</strain>
    </source>
</reference>
<evidence type="ECO:0000313" key="2">
    <source>
        <dbReference type="EMBL" id="KIN95517.1"/>
    </source>
</evidence>
<dbReference type="AlphaFoldDB" id="A0A0C3IEQ5"/>
<dbReference type="InParanoid" id="A0A0C3IEQ5"/>
<organism evidence="2 3">
    <name type="scientific">Pisolithus tinctorius Marx 270</name>
    <dbReference type="NCBI Taxonomy" id="870435"/>
    <lineage>
        <taxon>Eukaryota</taxon>
        <taxon>Fungi</taxon>
        <taxon>Dikarya</taxon>
        <taxon>Basidiomycota</taxon>
        <taxon>Agaricomycotina</taxon>
        <taxon>Agaricomycetes</taxon>
        <taxon>Agaricomycetidae</taxon>
        <taxon>Boletales</taxon>
        <taxon>Sclerodermatineae</taxon>
        <taxon>Pisolithaceae</taxon>
        <taxon>Pisolithus</taxon>
    </lineage>
</organism>
<feature type="region of interest" description="Disordered" evidence="1">
    <location>
        <begin position="111"/>
        <end position="137"/>
    </location>
</feature>
<evidence type="ECO:0000256" key="1">
    <source>
        <dbReference type="SAM" id="MobiDB-lite"/>
    </source>
</evidence>
<name>A0A0C3IEQ5_PISTI</name>
<keyword evidence="3" id="KW-1185">Reference proteome</keyword>
<dbReference type="OrthoDB" id="2668984at2759"/>
<feature type="compositionally biased region" description="Basic residues" evidence="1">
    <location>
        <begin position="118"/>
        <end position="137"/>
    </location>
</feature>
<dbReference type="Proteomes" id="UP000054217">
    <property type="component" value="Unassembled WGS sequence"/>
</dbReference>
<evidence type="ECO:0000313" key="3">
    <source>
        <dbReference type="Proteomes" id="UP000054217"/>
    </source>
</evidence>
<dbReference type="HOGENOM" id="CLU_1865935_0_0_1"/>
<dbReference type="EMBL" id="KN832065">
    <property type="protein sequence ID" value="KIN95517.1"/>
    <property type="molecule type" value="Genomic_DNA"/>
</dbReference>
<proteinExistence type="predicted"/>
<protein>
    <submittedName>
        <fullName evidence="2">Uncharacterized protein</fullName>
    </submittedName>
</protein>
<gene>
    <name evidence="2" type="ORF">M404DRAFT_34069</name>
</gene>
<reference evidence="3" key="2">
    <citation type="submission" date="2015-01" db="EMBL/GenBank/DDBJ databases">
        <title>Evolutionary Origins and Diversification of the Mycorrhizal Mutualists.</title>
        <authorList>
            <consortium name="DOE Joint Genome Institute"/>
            <consortium name="Mycorrhizal Genomics Consortium"/>
            <person name="Kohler A."/>
            <person name="Kuo A."/>
            <person name="Nagy L.G."/>
            <person name="Floudas D."/>
            <person name="Copeland A."/>
            <person name="Barry K.W."/>
            <person name="Cichocki N."/>
            <person name="Veneault-Fourrey C."/>
            <person name="LaButti K."/>
            <person name="Lindquist E.A."/>
            <person name="Lipzen A."/>
            <person name="Lundell T."/>
            <person name="Morin E."/>
            <person name="Murat C."/>
            <person name="Riley R."/>
            <person name="Ohm R."/>
            <person name="Sun H."/>
            <person name="Tunlid A."/>
            <person name="Henrissat B."/>
            <person name="Grigoriev I.V."/>
            <person name="Hibbett D.S."/>
            <person name="Martin F."/>
        </authorList>
    </citation>
    <scope>NUCLEOTIDE SEQUENCE [LARGE SCALE GENOMIC DNA]</scope>
    <source>
        <strain evidence="3">Marx 270</strain>
    </source>
</reference>
<dbReference type="STRING" id="870435.A0A0C3IEQ5"/>